<keyword evidence="3" id="KW-1185">Reference proteome</keyword>
<accession>A0A6A2Y9J5</accession>
<dbReference type="Gene3D" id="3.40.50.1820">
    <property type="entry name" value="alpha/beta hydrolase"/>
    <property type="match status" value="1"/>
</dbReference>
<evidence type="ECO:0000313" key="3">
    <source>
        <dbReference type="Proteomes" id="UP000436088"/>
    </source>
</evidence>
<dbReference type="PANTHER" id="PTHR43039">
    <property type="entry name" value="ESTERASE-RELATED"/>
    <property type="match status" value="1"/>
</dbReference>
<dbReference type="EMBL" id="VEPZ02001590">
    <property type="protein sequence ID" value="KAE8666904.1"/>
    <property type="molecule type" value="Genomic_DNA"/>
</dbReference>
<reference evidence="2" key="1">
    <citation type="submission" date="2019-09" db="EMBL/GenBank/DDBJ databases">
        <title>Draft genome information of white flower Hibiscus syriacus.</title>
        <authorList>
            <person name="Kim Y.-M."/>
        </authorList>
    </citation>
    <scope>NUCLEOTIDE SEQUENCE [LARGE SCALE GENOMIC DNA]</scope>
    <source>
        <strain evidence="2">YM2019G1</strain>
    </source>
</reference>
<comment type="caution">
    <text evidence="2">The sequence shown here is derived from an EMBL/GenBank/DDBJ whole genome shotgun (WGS) entry which is preliminary data.</text>
</comment>
<gene>
    <name evidence="2" type="ORF">F3Y22_tig00112487pilonHSYRG00084</name>
</gene>
<dbReference type="SUPFAM" id="SSF53474">
    <property type="entry name" value="alpha/beta-Hydrolases"/>
    <property type="match status" value="1"/>
</dbReference>
<protein>
    <recommendedName>
        <fullName evidence="4">AB hydrolase-1 domain-containing protein</fullName>
    </recommendedName>
</protein>
<dbReference type="AlphaFoldDB" id="A0A6A2Y9J5"/>
<comment type="similarity">
    <text evidence="1">Belongs to the AB hydrolase superfamily.</text>
</comment>
<organism evidence="2 3">
    <name type="scientific">Hibiscus syriacus</name>
    <name type="common">Rose of Sharon</name>
    <dbReference type="NCBI Taxonomy" id="106335"/>
    <lineage>
        <taxon>Eukaryota</taxon>
        <taxon>Viridiplantae</taxon>
        <taxon>Streptophyta</taxon>
        <taxon>Embryophyta</taxon>
        <taxon>Tracheophyta</taxon>
        <taxon>Spermatophyta</taxon>
        <taxon>Magnoliopsida</taxon>
        <taxon>eudicotyledons</taxon>
        <taxon>Gunneridae</taxon>
        <taxon>Pentapetalae</taxon>
        <taxon>rosids</taxon>
        <taxon>malvids</taxon>
        <taxon>Malvales</taxon>
        <taxon>Malvaceae</taxon>
        <taxon>Malvoideae</taxon>
        <taxon>Hibiscus</taxon>
    </lineage>
</organism>
<proteinExistence type="inferred from homology"/>
<sequence length="91" mass="10013">MMVAPETSLAAAMKAKLVGTGSETMVLAHGFGGDQSVWDKVLPCFTQHYQVEVFDWTFSGAVKDPNLFDPLKYSSYDAFADDLIALRKSFT</sequence>
<dbReference type="InterPro" id="IPR029058">
    <property type="entry name" value="AB_hydrolase_fold"/>
</dbReference>
<dbReference type="Proteomes" id="UP000436088">
    <property type="component" value="Unassembled WGS sequence"/>
</dbReference>
<evidence type="ECO:0000313" key="2">
    <source>
        <dbReference type="EMBL" id="KAE8666904.1"/>
    </source>
</evidence>
<evidence type="ECO:0008006" key="4">
    <source>
        <dbReference type="Google" id="ProtNLM"/>
    </source>
</evidence>
<evidence type="ECO:0000256" key="1">
    <source>
        <dbReference type="ARBA" id="ARBA00008645"/>
    </source>
</evidence>
<name>A0A6A2Y9J5_HIBSY</name>